<dbReference type="PANTHER" id="PTHR30344">
    <property type="entry name" value="6-PHOSPHOGLUCONOLACTONASE-RELATED"/>
    <property type="match status" value="1"/>
</dbReference>
<comment type="caution">
    <text evidence="3">The sequence shown here is derived from an EMBL/GenBank/DDBJ whole genome shotgun (WGS) entry which is preliminary data.</text>
</comment>
<dbReference type="Proteomes" id="UP000316330">
    <property type="component" value="Unassembled WGS sequence"/>
</dbReference>
<dbReference type="InterPro" id="IPR015943">
    <property type="entry name" value="WD40/YVTN_repeat-like_dom_sf"/>
</dbReference>
<dbReference type="InterPro" id="IPR011045">
    <property type="entry name" value="N2O_reductase_N"/>
</dbReference>
<dbReference type="InterPro" id="IPR019405">
    <property type="entry name" value="Lactonase_7-beta_prop"/>
</dbReference>
<dbReference type="InterPro" id="IPR050282">
    <property type="entry name" value="Cycloisomerase_2"/>
</dbReference>
<proteinExistence type="inferred from homology"/>
<reference evidence="3 4" key="1">
    <citation type="submission" date="2019-07" db="EMBL/GenBank/DDBJ databases">
        <authorList>
            <person name="Kim J."/>
        </authorList>
    </citation>
    <scope>NUCLEOTIDE SEQUENCE [LARGE SCALE GENOMIC DNA]</scope>
    <source>
        <strain evidence="3 4">G13</strain>
    </source>
</reference>
<dbReference type="PANTHER" id="PTHR30344:SF1">
    <property type="entry name" value="6-PHOSPHOGLUCONOLACTONASE"/>
    <property type="match status" value="1"/>
</dbReference>
<evidence type="ECO:0000313" key="4">
    <source>
        <dbReference type="Proteomes" id="UP000316330"/>
    </source>
</evidence>
<sequence length="381" mass="41783">MLYDRRRFRVCGRASIFYPKEQGAMTRALEIWIGGYGAKNEAGITRAELIPATGELFKTSEYSGIDDASFLRMNKAGTRLYAVSETNDHIDADGDQAEGGQIASFPIDAETRKLGPGQFQPTHGAHPCHLTLTPTEDWLAVSNYSGSSVTMYVIAPDTRPGPPSIRFRHSGSGPNEQRQEAPHPHSVAFSPDGRYLFVPDLGMDKIMIYARDPESMWSAYDAVSLEPGAGPRHLAFHPSGQTVYSVNELDSTVTRFTHEDGKLTRQESLSTLPASYKEESYCAEILVSPDGRFVYASNRGHDSIAVFQVDESTAELRPAGHVSTRGKWPRNFALSPDGAWLIAANQNSDSVVLFRIEPQSGLPIYAGTEIAVSKPVCVLIR</sequence>
<dbReference type="OrthoDB" id="9790815at2"/>
<dbReference type="Pfam" id="PF10282">
    <property type="entry name" value="Lactonase"/>
    <property type="match status" value="1"/>
</dbReference>
<protein>
    <submittedName>
        <fullName evidence="3">Lactonase family protein</fullName>
    </submittedName>
</protein>
<evidence type="ECO:0000256" key="2">
    <source>
        <dbReference type="SAM" id="MobiDB-lite"/>
    </source>
</evidence>
<evidence type="ECO:0000256" key="1">
    <source>
        <dbReference type="ARBA" id="ARBA00005564"/>
    </source>
</evidence>
<name>A0A559J7G1_9BACL</name>
<comment type="similarity">
    <text evidence="1">Belongs to the cycloisomerase 2 family.</text>
</comment>
<dbReference type="GO" id="GO:0017057">
    <property type="term" value="F:6-phosphogluconolactonase activity"/>
    <property type="evidence" value="ECO:0007669"/>
    <property type="project" value="TreeGrafter"/>
</dbReference>
<dbReference type="SUPFAM" id="SSF50974">
    <property type="entry name" value="Nitrous oxide reductase, N-terminal domain"/>
    <property type="match status" value="1"/>
</dbReference>
<keyword evidence="4" id="KW-1185">Reference proteome</keyword>
<dbReference type="AlphaFoldDB" id="A0A559J7G1"/>
<dbReference type="GO" id="GO:0005829">
    <property type="term" value="C:cytosol"/>
    <property type="evidence" value="ECO:0007669"/>
    <property type="project" value="TreeGrafter"/>
</dbReference>
<dbReference type="Gene3D" id="2.130.10.10">
    <property type="entry name" value="YVTN repeat-like/Quinoprotein amine dehydrogenase"/>
    <property type="match status" value="1"/>
</dbReference>
<gene>
    <name evidence="3" type="ORF">FPZ45_22665</name>
</gene>
<organism evidence="3 4">
    <name type="scientific">Cohnella terricola</name>
    <dbReference type="NCBI Taxonomy" id="1289167"/>
    <lineage>
        <taxon>Bacteria</taxon>
        <taxon>Bacillati</taxon>
        <taxon>Bacillota</taxon>
        <taxon>Bacilli</taxon>
        <taxon>Bacillales</taxon>
        <taxon>Paenibacillaceae</taxon>
        <taxon>Cohnella</taxon>
    </lineage>
</organism>
<evidence type="ECO:0000313" key="3">
    <source>
        <dbReference type="EMBL" id="TVX95803.1"/>
    </source>
</evidence>
<feature type="region of interest" description="Disordered" evidence="2">
    <location>
        <begin position="160"/>
        <end position="186"/>
    </location>
</feature>
<accession>A0A559J7G1</accession>
<dbReference type="EMBL" id="VNJJ01000020">
    <property type="protein sequence ID" value="TVX95803.1"/>
    <property type="molecule type" value="Genomic_DNA"/>
</dbReference>